<name>A0A8S5RXR8_9CAUD</name>
<dbReference type="EMBL" id="BK032509">
    <property type="protein sequence ID" value="DAF43574.1"/>
    <property type="molecule type" value="Genomic_DNA"/>
</dbReference>
<evidence type="ECO:0000313" key="1">
    <source>
        <dbReference type="EMBL" id="DAF43574.1"/>
    </source>
</evidence>
<accession>A0A8S5RXR8</accession>
<protein>
    <submittedName>
        <fullName evidence="1">Uncharacterized protein</fullName>
    </submittedName>
</protein>
<reference evidence="1" key="1">
    <citation type="journal article" date="2021" name="Proc. Natl. Acad. Sci. U.S.A.">
        <title>A Catalog of Tens of Thousands of Viruses from Human Metagenomes Reveals Hidden Associations with Chronic Diseases.</title>
        <authorList>
            <person name="Tisza M.J."/>
            <person name="Buck C.B."/>
        </authorList>
    </citation>
    <scope>NUCLEOTIDE SEQUENCE</scope>
    <source>
        <strain evidence="1">CtWdm1</strain>
    </source>
</reference>
<proteinExistence type="predicted"/>
<organism evidence="1">
    <name type="scientific">Siphoviridae sp. ctWdm1</name>
    <dbReference type="NCBI Taxonomy" id="2827883"/>
    <lineage>
        <taxon>Viruses</taxon>
        <taxon>Duplodnaviria</taxon>
        <taxon>Heunggongvirae</taxon>
        <taxon>Uroviricota</taxon>
        <taxon>Caudoviricetes</taxon>
    </lineage>
</organism>
<sequence length="166" mass="19859">MKNINMIKVFMKENGIDFDKEFYVDFGEEQEVFNIDNFKKYTILQNDDYIYFEDDTGEDISYEKMGKIMFDDEVHVISKDYFKKMMNYYISISKLCDSFYNNGSECRRCPVCSDSDGCFFTDSYAKNGIIEHLNSSYICFMPKDYKYKNKLLCKYNNYKELVDDVD</sequence>